<dbReference type="STRING" id="1901.BB341_17460"/>
<protein>
    <submittedName>
        <fullName evidence="5">Mut-like protein</fullName>
    </submittedName>
</protein>
<gene>
    <name evidence="5" type="ORF">SCLAV_2178</name>
</gene>
<proteinExistence type="predicted"/>
<dbReference type="PANTHER" id="PTHR43046:SF16">
    <property type="entry name" value="ADP-RIBOSE PYROPHOSPHATASE YJHB-RELATED"/>
    <property type="match status" value="1"/>
</dbReference>
<keyword evidence="6" id="KW-1185">Reference proteome</keyword>
<dbReference type="GeneID" id="93731235"/>
<evidence type="ECO:0000313" key="5">
    <source>
        <dbReference type="EMBL" id="EFG07251.1"/>
    </source>
</evidence>
<feature type="region of interest" description="Disordered" evidence="3">
    <location>
        <begin position="148"/>
        <end position="174"/>
    </location>
</feature>
<dbReference type="Gene3D" id="3.90.79.10">
    <property type="entry name" value="Nucleoside Triphosphate Pyrophosphohydrolase"/>
    <property type="match status" value="1"/>
</dbReference>
<name>E2Q6C7_STRCL</name>
<reference evidence="5 6" key="1">
    <citation type="journal article" date="2010" name="Genome Biol. Evol.">
        <title>The sequence of a 1.8-mb bacterial linear plasmid reveals a rich evolutionary reservoir of secondary metabolic pathways.</title>
        <authorList>
            <person name="Medema M.H."/>
            <person name="Trefzer A."/>
            <person name="Kovalchuk A."/>
            <person name="van den Berg M."/>
            <person name="Mueller U."/>
            <person name="Heijne W."/>
            <person name="Wu L."/>
            <person name="Alam M.T."/>
            <person name="Ronning C.M."/>
            <person name="Nierman W.C."/>
            <person name="Bovenberg R.A.L."/>
            <person name="Breitling R."/>
            <person name="Takano E."/>
        </authorList>
    </citation>
    <scope>NUCLEOTIDE SEQUENCE [LARGE SCALE GENOMIC DNA]</scope>
    <source>
        <strain evidence="6">ATCC 27064 / DSM 738 / JCM 4710 / NBRC 13307 / NCIMB 12785 / NRRL 3585 / VKM Ac-602</strain>
    </source>
</reference>
<dbReference type="OrthoDB" id="9804442at2"/>
<sequence>MKRLVARMWRGISGPVQWRVMWLANAKFMIGVTGLVRDDWGRVLVLRHRLWPEDRPWGLPTGYAHRGEEFAATVVREVKEETGLDVTTGRLLRLTSGYRLRAEVAYEARLIGGELRIDPLEILEARWCAPDQLPDGLQESHRQLIAAATDPTADTTADPTADTATAPGDTGDIT</sequence>
<dbReference type="PANTHER" id="PTHR43046">
    <property type="entry name" value="GDP-MANNOSE MANNOSYL HYDROLASE"/>
    <property type="match status" value="1"/>
</dbReference>
<dbReference type="SUPFAM" id="SSF55811">
    <property type="entry name" value="Nudix"/>
    <property type="match status" value="1"/>
</dbReference>
<dbReference type="RefSeq" id="WP_003960710.1">
    <property type="nucleotide sequence ID" value="NZ_CM000913.1"/>
</dbReference>
<evidence type="ECO:0000256" key="1">
    <source>
        <dbReference type="ARBA" id="ARBA00001946"/>
    </source>
</evidence>
<evidence type="ECO:0000313" key="6">
    <source>
        <dbReference type="Proteomes" id="UP000002357"/>
    </source>
</evidence>
<dbReference type="InterPro" id="IPR015797">
    <property type="entry name" value="NUDIX_hydrolase-like_dom_sf"/>
</dbReference>
<evidence type="ECO:0000259" key="4">
    <source>
        <dbReference type="PROSITE" id="PS51462"/>
    </source>
</evidence>
<dbReference type="GO" id="GO:0016787">
    <property type="term" value="F:hydrolase activity"/>
    <property type="evidence" value="ECO:0007669"/>
    <property type="project" value="UniProtKB-KW"/>
</dbReference>
<dbReference type="Proteomes" id="UP000002357">
    <property type="component" value="Chromosome"/>
</dbReference>
<dbReference type="AlphaFoldDB" id="E2Q6C7"/>
<evidence type="ECO:0000256" key="2">
    <source>
        <dbReference type="ARBA" id="ARBA00022801"/>
    </source>
</evidence>
<comment type="cofactor">
    <cofactor evidence="1">
        <name>Mg(2+)</name>
        <dbReference type="ChEBI" id="CHEBI:18420"/>
    </cofactor>
</comment>
<dbReference type="PROSITE" id="PS00893">
    <property type="entry name" value="NUDIX_BOX"/>
    <property type="match status" value="1"/>
</dbReference>
<dbReference type="Pfam" id="PF00293">
    <property type="entry name" value="NUDIX"/>
    <property type="match status" value="1"/>
</dbReference>
<dbReference type="KEGG" id="sclf:BB341_17460"/>
<dbReference type="EMBL" id="CM000913">
    <property type="protein sequence ID" value="EFG07251.1"/>
    <property type="molecule type" value="Genomic_DNA"/>
</dbReference>
<evidence type="ECO:0000256" key="3">
    <source>
        <dbReference type="SAM" id="MobiDB-lite"/>
    </source>
</evidence>
<dbReference type="InterPro" id="IPR020084">
    <property type="entry name" value="NUDIX_hydrolase_CS"/>
</dbReference>
<organism evidence="5 6">
    <name type="scientific">Streptomyces clavuligerus</name>
    <dbReference type="NCBI Taxonomy" id="1901"/>
    <lineage>
        <taxon>Bacteria</taxon>
        <taxon>Bacillati</taxon>
        <taxon>Actinomycetota</taxon>
        <taxon>Actinomycetes</taxon>
        <taxon>Kitasatosporales</taxon>
        <taxon>Streptomycetaceae</taxon>
        <taxon>Streptomyces</taxon>
    </lineage>
</organism>
<accession>E2Q6C7</accession>
<dbReference type="PROSITE" id="PS51462">
    <property type="entry name" value="NUDIX"/>
    <property type="match status" value="1"/>
</dbReference>
<dbReference type="InterPro" id="IPR000086">
    <property type="entry name" value="NUDIX_hydrolase_dom"/>
</dbReference>
<dbReference type="eggNOG" id="COG1051">
    <property type="taxonomic scope" value="Bacteria"/>
</dbReference>
<keyword evidence="2" id="KW-0378">Hydrolase</keyword>
<feature type="domain" description="Nudix hydrolase" evidence="4">
    <location>
        <begin position="27"/>
        <end position="151"/>
    </location>
</feature>